<name>A0A9C7PV11_9RHOD</name>
<proteinExistence type="predicted"/>
<dbReference type="AlphaFoldDB" id="A0A9C7PV11"/>
<evidence type="ECO:0000313" key="2">
    <source>
        <dbReference type="Proteomes" id="UP001061958"/>
    </source>
</evidence>
<dbReference type="OrthoDB" id="3921at2759"/>
<gene>
    <name evidence="1" type="ORF">GpartN1_g2233.t1</name>
</gene>
<protein>
    <submittedName>
        <fullName evidence="1">Uncharacterized protein</fullName>
    </submittedName>
</protein>
<sequence length="389" mass="44796">MQEDLTFSYSKRYSEGGKVARIIDNIEFRLKEDLPEPKRRRLDERGVKPVEEVTFAELKSYNRDQLRAYCYIYGIPRKKKAEMELDMARYASAFHPGDPNYDLATFESVESTHLTRSMPSSNNLFSNPFSRSSIYYQPGSTTWDGVSASQPFRPANTRLGGALGYPPSHHNNNFNLGRAQGTGLDSFRKATSFRRVAPSSRVAVKQRIEKNSTKNQREHARQTASKYRMALDGMGPLKVSVVANAASYFGSFDGISQMKIRDEAFERYERNNKLLLELFERPLHKSNVNVENDKSSQIERLKELIMTKESNFSEDYQVSLQEEHPSLNLKDLYKIDNIKTIEEFWEVKNELEKQYNVNFIHSPSKVKLVSIGNSKSTNLEEKITILQLR</sequence>
<evidence type="ECO:0000313" key="1">
    <source>
        <dbReference type="EMBL" id="GJQ10442.1"/>
    </source>
</evidence>
<dbReference type="EMBL" id="BQMJ01000015">
    <property type="protein sequence ID" value="GJQ10442.1"/>
    <property type="molecule type" value="Genomic_DNA"/>
</dbReference>
<reference evidence="1" key="2">
    <citation type="submission" date="2022-01" db="EMBL/GenBank/DDBJ databases">
        <authorList>
            <person name="Hirooka S."/>
            <person name="Miyagishima S.Y."/>
        </authorList>
    </citation>
    <scope>NUCLEOTIDE SEQUENCE</scope>
    <source>
        <strain evidence="1">NBRC 102759</strain>
    </source>
</reference>
<comment type="caution">
    <text evidence="1">The sequence shown here is derived from an EMBL/GenBank/DDBJ whole genome shotgun (WGS) entry which is preliminary data.</text>
</comment>
<dbReference type="Proteomes" id="UP001061958">
    <property type="component" value="Unassembled WGS sequence"/>
</dbReference>
<accession>A0A9C7PV11</accession>
<organism evidence="1 2">
    <name type="scientific">Galdieria partita</name>
    <dbReference type="NCBI Taxonomy" id="83374"/>
    <lineage>
        <taxon>Eukaryota</taxon>
        <taxon>Rhodophyta</taxon>
        <taxon>Bangiophyceae</taxon>
        <taxon>Galdieriales</taxon>
        <taxon>Galdieriaceae</taxon>
        <taxon>Galdieria</taxon>
    </lineage>
</organism>
<keyword evidence="2" id="KW-1185">Reference proteome</keyword>
<reference evidence="1" key="1">
    <citation type="journal article" date="2022" name="Proc. Natl. Acad. Sci. U.S.A.">
        <title>Life cycle and functional genomics of the unicellular red alga Galdieria for elucidating algal and plant evolution and industrial use.</title>
        <authorList>
            <person name="Hirooka S."/>
            <person name="Itabashi T."/>
            <person name="Ichinose T.M."/>
            <person name="Onuma R."/>
            <person name="Fujiwara T."/>
            <person name="Yamashita S."/>
            <person name="Jong L.W."/>
            <person name="Tomita R."/>
            <person name="Iwane A.H."/>
            <person name="Miyagishima S.Y."/>
        </authorList>
    </citation>
    <scope>NUCLEOTIDE SEQUENCE</scope>
    <source>
        <strain evidence="1">NBRC 102759</strain>
    </source>
</reference>